<comment type="caution">
    <text evidence="5">The sequence shown here is derived from an EMBL/GenBank/DDBJ whole genome shotgun (WGS) entry which is preliminary data.</text>
</comment>
<proteinExistence type="predicted"/>
<dbReference type="SUPFAM" id="SSF47240">
    <property type="entry name" value="Ferritin-like"/>
    <property type="match status" value="1"/>
</dbReference>
<gene>
    <name evidence="5" type="ORF">P3G67_29285</name>
</gene>
<evidence type="ECO:0000256" key="4">
    <source>
        <dbReference type="ARBA" id="ARBA00048941"/>
    </source>
</evidence>
<organism evidence="5 6">
    <name type="scientific">Streptomyces silvisoli</name>
    <dbReference type="NCBI Taxonomy" id="3034235"/>
    <lineage>
        <taxon>Bacteria</taxon>
        <taxon>Bacillati</taxon>
        <taxon>Actinomycetota</taxon>
        <taxon>Actinomycetes</taxon>
        <taxon>Kitasatosporales</taxon>
        <taxon>Streptomycetaceae</taxon>
        <taxon>Streptomyces</taxon>
    </lineage>
</organism>
<dbReference type="Gene3D" id="1.10.620.20">
    <property type="entry name" value="Ribonucleotide Reductase, subunit A"/>
    <property type="match status" value="1"/>
</dbReference>
<dbReference type="Pfam" id="PF02332">
    <property type="entry name" value="Phenol_Hydrox"/>
    <property type="match status" value="1"/>
</dbReference>
<dbReference type="EMBL" id="JARJBC010000024">
    <property type="protein sequence ID" value="MDF3293235.1"/>
    <property type="molecule type" value="Genomic_DNA"/>
</dbReference>
<keyword evidence="2" id="KW-0560">Oxidoreductase</keyword>
<reference evidence="5 6" key="1">
    <citation type="submission" date="2023-03" db="EMBL/GenBank/DDBJ databases">
        <title>Draft genome sequence of Streptomyces sp. RB6PN23 isolated from peat swamp forest in Thailand.</title>
        <authorList>
            <person name="Klaysubun C."/>
            <person name="Duangmal K."/>
        </authorList>
    </citation>
    <scope>NUCLEOTIDE SEQUENCE [LARGE SCALE GENOMIC DNA]</scope>
    <source>
        <strain evidence="5 6">RB6PN23</strain>
    </source>
</reference>
<evidence type="ECO:0000256" key="1">
    <source>
        <dbReference type="ARBA" id="ARBA00012710"/>
    </source>
</evidence>
<comment type="catalytic activity">
    <reaction evidence="4">
        <text>propane + NADH + O2 + H(+) = propan-2-ol + NAD(+) + H2O</text>
        <dbReference type="Rhea" id="RHEA:49992"/>
        <dbReference type="ChEBI" id="CHEBI:15377"/>
        <dbReference type="ChEBI" id="CHEBI:15378"/>
        <dbReference type="ChEBI" id="CHEBI:15379"/>
        <dbReference type="ChEBI" id="CHEBI:17824"/>
        <dbReference type="ChEBI" id="CHEBI:32879"/>
        <dbReference type="ChEBI" id="CHEBI:57540"/>
        <dbReference type="ChEBI" id="CHEBI:57945"/>
        <dbReference type="EC" id="1.14.13.227"/>
    </reaction>
</comment>
<dbReference type="InterPro" id="IPR012078">
    <property type="entry name" value="MP_mOase_hydro"/>
</dbReference>
<dbReference type="RefSeq" id="WP_276096174.1">
    <property type="nucleotide sequence ID" value="NZ_JARJBC010000024.1"/>
</dbReference>
<dbReference type="Proteomes" id="UP001216579">
    <property type="component" value="Unassembled WGS sequence"/>
</dbReference>
<name>A0ABT5ZTT1_9ACTN</name>
<keyword evidence="3" id="KW-0503">Monooxygenase</keyword>
<evidence type="ECO:0000313" key="5">
    <source>
        <dbReference type="EMBL" id="MDF3293235.1"/>
    </source>
</evidence>
<protein>
    <recommendedName>
        <fullName evidence="1">propane 2-monooxygenase</fullName>
        <ecNumber evidence="1">1.14.13.227</ecNumber>
    </recommendedName>
</protein>
<evidence type="ECO:0000256" key="2">
    <source>
        <dbReference type="ARBA" id="ARBA00023002"/>
    </source>
</evidence>
<accession>A0ABT5ZTT1</accession>
<dbReference type="InterPro" id="IPR012348">
    <property type="entry name" value="RNR-like"/>
</dbReference>
<evidence type="ECO:0000313" key="6">
    <source>
        <dbReference type="Proteomes" id="UP001216579"/>
    </source>
</evidence>
<dbReference type="PIRSF" id="PIRSF000040">
    <property type="entry name" value="MMOH_comp"/>
    <property type="match status" value="1"/>
</dbReference>
<evidence type="ECO:0000256" key="3">
    <source>
        <dbReference type="ARBA" id="ARBA00023033"/>
    </source>
</evidence>
<dbReference type="InterPro" id="IPR009078">
    <property type="entry name" value="Ferritin-like_SF"/>
</dbReference>
<dbReference type="EC" id="1.14.13.227" evidence="1"/>
<keyword evidence="6" id="KW-1185">Reference proteome</keyword>
<sequence>MSTTPRKPRPRRTFSAFGDVRRMPSEYEIVTHGQNWTTRQNRNAAFEQNPSSPPNLWFLTYRDKSPLAVDDWEQFRDPDTLTYRAYVNLQAEAEAKTGGVLEEYAKAGADRALSSGQVALLGALYTPSRYLVHGFQQIQAYIGYMAPSSYITNAAAFSTADLLRRLTLTGYRTRELQLAAPGAGIGERERQVWEQDEAWQPARRAVEKALIAYDWAESFTALDLILAPTLDDVLLRQFGQASREAGDEESWLLSKYLQDDADRRARWSAALVAFAVGRRPENEAVLRRWIDRWTPAADDAAQALGSLLERFGPTGWTAARVAAEARAARESFHDRLFESSAAGNPETGRRQA</sequence>
<dbReference type="InterPro" id="IPR003430">
    <property type="entry name" value="Phenol_Hydrox"/>
</dbReference>